<dbReference type="Proteomes" id="UP001165960">
    <property type="component" value="Unassembled WGS sequence"/>
</dbReference>
<comment type="caution">
    <text evidence="1">The sequence shown here is derived from an EMBL/GenBank/DDBJ whole genome shotgun (WGS) entry which is preliminary data.</text>
</comment>
<organism evidence="1 2">
    <name type="scientific">Entomophthora muscae</name>
    <dbReference type="NCBI Taxonomy" id="34485"/>
    <lineage>
        <taxon>Eukaryota</taxon>
        <taxon>Fungi</taxon>
        <taxon>Fungi incertae sedis</taxon>
        <taxon>Zoopagomycota</taxon>
        <taxon>Entomophthoromycotina</taxon>
        <taxon>Entomophthoromycetes</taxon>
        <taxon>Entomophthorales</taxon>
        <taxon>Entomophthoraceae</taxon>
        <taxon>Entomophthora</taxon>
    </lineage>
</organism>
<sequence length="78" mass="8927">MSEEAFMTASFEPQIFCYEDVPPCPPGCCPQEPNTTPFIDPDHPSSAEILSWERTSHTHLLSRLLWLSFPSHIYFLSL</sequence>
<reference evidence="1" key="1">
    <citation type="submission" date="2022-04" db="EMBL/GenBank/DDBJ databases">
        <title>Genome of the entomopathogenic fungus Entomophthora muscae.</title>
        <authorList>
            <person name="Elya C."/>
            <person name="Lovett B.R."/>
            <person name="Lee E."/>
            <person name="Macias A.M."/>
            <person name="Hajek A.E."/>
            <person name="De Bivort B.L."/>
            <person name="Kasson M.T."/>
            <person name="De Fine Licht H.H."/>
            <person name="Stajich J.E."/>
        </authorList>
    </citation>
    <scope>NUCLEOTIDE SEQUENCE</scope>
    <source>
        <strain evidence="1">Berkeley</strain>
    </source>
</reference>
<gene>
    <name evidence="1" type="ORF">DSO57_1039447</name>
</gene>
<evidence type="ECO:0000313" key="1">
    <source>
        <dbReference type="EMBL" id="KAJ9055802.1"/>
    </source>
</evidence>
<dbReference type="EMBL" id="QTSX02006342">
    <property type="protein sequence ID" value="KAJ9055802.1"/>
    <property type="molecule type" value="Genomic_DNA"/>
</dbReference>
<accession>A0ACC2S0K2</accession>
<protein>
    <submittedName>
        <fullName evidence="1">Uncharacterized protein</fullName>
    </submittedName>
</protein>
<name>A0ACC2S0K2_9FUNG</name>
<keyword evidence="2" id="KW-1185">Reference proteome</keyword>
<proteinExistence type="predicted"/>
<evidence type="ECO:0000313" key="2">
    <source>
        <dbReference type="Proteomes" id="UP001165960"/>
    </source>
</evidence>